<dbReference type="Pfam" id="PF02421">
    <property type="entry name" value="FeoB_N"/>
    <property type="match status" value="1"/>
</dbReference>
<proteinExistence type="inferred from homology"/>
<dbReference type="Gene3D" id="3.40.50.300">
    <property type="entry name" value="P-loop containing nucleotide triphosphate hydrolases"/>
    <property type="match status" value="1"/>
</dbReference>
<feature type="transmembrane region" description="Helical" evidence="15">
    <location>
        <begin position="306"/>
        <end position="330"/>
    </location>
</feature>
<comment type="function">
    <text evidence="15">Probable transporter of a GTP-driven Fe(2+) uptake system.</text>
</comment>
<evidence type="ECO:0000259" key="16">
    <source>
        <dbReference type="PROSITE" id="PS51711"/>
    </source>
</evidence>
<feature type="transmembrane region" description="Helical" evidence="15">
    <location>
        <begin position="250"/>
        <end position="271"/>
    </location>
</feature>
<dbReference type="PROSITE" id="PS51711">
    <property type="entry name" value="G_FEOB"/>
    <property type="match status" value="1"/>
</dbReference>
<keyword evidence="18" id="KW-1185">Reference proteome</keyword>
<feature type="binding site" evidence="13">
    <location>
        <begin position="57"/>
        <end position="60"/>
    </location>
    <ligand>
        <name>GTP</name>
        <dbReference type="ChEBI" id="CHEBI:37565"/>
        <label>1</label>
    </ligand>
</feature>
<dbReference type="PANTHER" id="PTHR43185">
    <property type="entry name" value="FERROUS IRON TRANSPORT PROTEIN B"/>
    <property type="match status" value="1"/>
</dbReference>
<keyword evidence="2 15" id="KW-0813">Transport</keyword>
<keyword evidence="10 13" id="KW-0342">GTP-binding</keyword>
<evidence type="ECO:0000256" key="10">
    <source>
        <dbReference type="ARBA" id="ARBA00023134"/>
    </source>
</evidence>
<evidence type="ECO:0000256" key="8">
    <source>
        <dbReference type="ARBA" id="ARBA00023004"/>
    </source>
</evidence>
<feature type="binding site" evidence="13">
    <location>
        <begin position="11"/>
        <end position="18"/>
    </location>
    <ligand>
        <name>GTP</name>
        <dbReference type="ChEBI" id="CHEBI:37565"/>
        <label>1</label>
    </ligand>
</feature>
<dbReference type="SUPFAM" id="SSF52540">
    <property type="entry name" value="P-loop containing nucleoside triphosphate hydrolases"/>
    <property type="match status" value="1"/>
</dbReference>
<evidence type="ECO:0000256" key="12">
    <source>
        <dbReference type="NCBIfam" id="TIGR00437"/>
    </source>
</evidence>
<comment type="caution">
    <text evidence="15">Lacks conserved residue(s) required for the propagation of feature annotation.</text>
</comment>
<keyword evidence="9" id="KW-0406">Ion transport</keyword>
<evidence type="ECO:0000256" key="14">
    <source>
        <dbReference type="PIRSR" id="PIRSR603373-2"/>
    </source>
</evidence>
<evidence type="ECO:0000256" key="1">
    <source>
        <dbReference type="ARBA" id="ARBA00004651"/>
    </source>
</evidence>
<keyword evidence="14" id="KW-0479">Metal-binding</keyword>
<feature type="binding site" evidence="14">
    <location>
        <position position="22"/>
    </location>
    <ligand>
        <name>Mg(2+)</name>
        <dbReference type="ChEBI" id="CHEBI:18420"/>
        <label>1</label>
    </ligand>
</feature>
<dbReference type="InterPro" id="IPR027417">
    <property type="entry name" value="P-loop_NTPase"/>
</dbReference>
<dbReference type="Pfam" id="PF07664">
    <property type="entry name" value="FeoB_C"/>
    <property type="match status" value="1"/>
</dbReference>
<keyword evidence="4 15" id="KW-0410">Iron transport</keyword>
<dbReference type="GO" id="GO:0015093">
    <property type="term" value="F:ferrous iron transmembrane transporter activity"/>
    <property type="evidence" value="ECO:0007669"/>
    <property type="project" value="UniProtKB-UniRule"/>
</dbReference>
<evidence type="ECO:0000313" key="18">
    <source>
        <dbReference type="Proteomes" id="UP000184335"/>
    </source>
</evidence>
<keyword evidence="7 15" id="KW-1133">Transmembrane helix</keyword>
<feature type="transmembrane region" description="Helical" evidence="15">
    <location>
        <begin position="592"/>
        <end position="619"/>
    </location>
</feature>
<dbReference type="Proteomes" id="UP000184335">
    <property type="component" value="Unassembled WGS sequence"/>
</dbReference>
<evidence type="ECO:0000256" key="7">
    <source>
        <dbReference type="ARBA" id="ARBA00022989"/>
    </source>
</evidence>
<keyword evidence="5 15" id="KW-0812">Transmembrane</keyword>
<keyword evidence="3" id="KW-1003">Cell membrane</keyword>
<evidence type="ECO:0000256" key="13">
    <source>
        <dbReference type="PIRSR" id="PIRSR603373-1"/>
    </source>
</evidence>
<dbReference type="GO" id="GO:0005525">
    <property type="term" value="F:GTP binding"/>
    <property type="evidence" value="ECO:0007669"/>
    <property type="project" value="UniProtKB-KW"/>
</dbReference>
<reference evidence="17 18" key="1">
    <citation type="submission" date="2016-11" db="EMBL/GenBank/DDBJ databases">
        <authorList>
            <person name="Jaros S."/>
            <person name="Januszkiewicz K."/>
            <person name="Wedrychowicz H."/>
        </authorList>
    </citation>
    <scope>NUCLEOTIDE SEQUENCE [LARGE SCALE GENOMIC DNA]</scope>
    <source>
        <strain evidence="17 18">DSM 25479</strain>
    </source>
</reference>
<evidence type="ECO:0000256" key="5">
    <source>
        <dbReference type="ARBA" id="ARBA00022692"/>
    </source>
</evidence>
<dbReference type="RefSeq" id="WP_073179901.1">
    <property type="nucleotide sequence ID" value="NZ_FQYI01000007.1"/>
</dbReference>
<evidence type="ECO:0000313" key="17">
    <source>
        <dbReference type="EMBL" id="SHI97472.1"/>
    </source>
</evidence>
<keyword evidence="6 13" id="KW-0547">Nucleotide-binding</keyword>
<dbReference type="InterPro" id="IPR003373">
    <property type="entry name" value="Fe2_transport_prot-B"/>
</dbReference>
<feature type="transmembrane region" description="Helical" evidence="15">
    <location>
        <begin position="384"/>
        <end position="410"/>
    </location>
</feature>
<evidence type="ECO:0000256" key="11">
    <source>
        <dbReference type="ARBA" id="ARBA00023136"/>
    </source>
</evidence>
<keyword evidence="8 15" id="KW-0408">Iron</keyword>
<comment type="similarity">
    <text evidence="15">Belongs to the TRAFAC class TrmE-Era-EngA-EngB-Septin-like GTPase superfamily. FeoB GTPase (TC 9.A.8) family.</text>
</comment>
<dbReference type="GO" id="GO:0005886">
    <property type="term" value="C:plasma membrane"/>
    <property type="evidence" value="ECO:0007669"/>
    <property type="project" value="UniProtKB-SubCell"/>
</dbReference>
<sequence length="651" mass="72948">MQERKEILLVGNPNVGKSTIFNALCNTTQKTGNYAGVTVASLRGNYTYRNQEVQVVDLPGAYSIYPSAEDDAVFARYLFENQENYSGIVYIIEALNLKRGLLLFQQLQDLGLPLLVVINQTDEAEKRGVSIDLQLLSEKLGVKVLGMNAKAQQGIDALKEAIHQQEFSISEKPQFEIPAEHTFAKNYSEWAEFASGKNLPKNLSARRLQTQETVRRYQNIEKFLPEVYHQKPDAKELLTEKLDKILVHPVLGYIIFGIVLLMLFQAVFWMAEFPMSWIEDGFSWLSAVAHQNLPEGPLNSLVSNGIIPGIGGIAVFAPQIGILMFFLYLLEDSGYMARAVFLMDRLLRPFGLNGKSVVPLVSGTACAIPAIMAARNIENAKERLITVLVTPFMTCSARLPIYTTIITLVIPSGDFLGIRYDALALLAMYTLGFLAAIFSAFILDKIIKTGKKSFLVMDLPTYKMPMFWKDFKLMLARVWEFINGAGRIIFFISIIIWFFSFIGPKTEPQQKFVATDVEMQDSYLAKAGQIIEPAIKPLGYDWKIGVGILTSFVAREVFVGTMSTLYSLEEDAPETKLIEKMHADTWPSGEKIYSLATGLSILVFYAFAMQCASTVAIVYRETQSWKWTAGQMLGMTSLAYIAALLVYQIFK</sequence>
<keyword evidence="11 15" id="KW-0472">Membrane</keyword>
<dbReference type="InterPro" id="IPR030389">
    <property type="entry name" value="G_FEOB_dom"/>
</dbReference>
<dbReference type="GO" id="GO:0046872">
    <property type="term" value="F:metal ion binding"/>
    <property type="evidence" value="ECO:0007669"/>
    <property type="project" value="UniProtKB-KW"/>
</dbReference>
<evidence type="ECO:0000256" key="15">
    <source>
        <dbReference type="RuleBase" id="RU362098"/>
    </source>
</evidence>
<dbReference type="OrthoDB" id="9809127at2"/>
<gene>
    <name evidence="17" type="ORF">SAMN05443429_10725</name>
</gene>
<evidence type="ECO:0000256" key="3">
    <source>
        <dbReference type="ARBA" id="ARBA00022475"/>
    </source>
</evidence>
<dbReference type="Pfam" id="PF07670">
    <property type="entry name" value="Gate"/>
    <property type="match status" value="2"/>
</dbReference>
<comment type="subcellular location">
    <subcellularLocation>
        <location evidence="15">Cell inner membrane</location>
        <topology evidence="15">Multi-pass membrane protein</topology>
    </subcellularLocation>
    <subcellularLocation>
        <location evidence="1">Cell membrane</location>
        <topology evidence="1">Multi-pass membrane protein</topology>
    </subcellularLocation>
</comment>
<name>A0A1M6FIN3_9FLAO</name>
<keyword evidence="14" id="KW-0460">Magnesium</keyword>
<organism evidence="17 18">
    <name type="scientific">Cruoricaptor ignavus</name>
    <dbReference type="NCBI Taxonomy" id="1118202"/>
    <lineage>
        <taxon>Bacteria</taxon>
        <taxon>Pseudomonadati</taxon>
        <taxon>Bacteroidota</taxon>
        <taxon>Flavobacteriia</taxon>
        <taxon>Flavobacteriales</taxon>
        <taxon>Weeksellaceae</taxon>
        <taxon>Cruoricaptor</taxon>
    </lineage>
</organism>
<feature type="binding site" evidence="14">
    <location>
        <position position="23"/>
    </location>
    <ligand>
        <name>Mg(2+)</name>
        <dbReference type="ChEBI" id="CHEBI:18420"/>
        <label>2</label>
    </ligand>
</feature>
<dbReference type="InterPro" id="IPR011640">
    <property type="entry name" value="Fe2_transport_prot_B_C"/>
</dbReference>
<evidence type="ECO:0000256" key="2">
    <source>
        <dbReference type="ARBA" id="ARBA00022448"/>
    </source>
</evidence>
<feature type="transmembrane region" description="Helical" evidence="15">
    <location>
        <begin position="631"/>
        <end position="650"/>
    </location>
</feature>
<dbReference type="EMBL" id="FQYI01000007">
    <property type="protein sequence ID" value="SHI97472.1"/>
    <property type="molecule type" value="Genomic_DNA"/>
</dbReference>
<accession>A0A1M6FIN3</accession>
<feature type="binding site" evidence="13">
    <location>
        <begin position="119"/>
        <end position="122"/>
    </location>
    <ligand>
        <name>GTP</name>
        <dbReference type="ChEBI" id="CHEBI:37565"/>
        <label>1</label>
    </ligand>
</feature>
<dbReference type="PANTHER" id="PTHR43185:SF1">
    <property type="entry name" value="FE(2+) TRANSPORTER FEOB"/>
    <property type="match status" value="1"/>
</dbReference>
<dbReference type="NCBIfam" id="TIGR00437">
    <property type="entry name" value="feoB"/>
    <property type="match status" value="1"/>
</dbReference>
<dbReference type="InterPro" id="IPR050860">
    <property type="entry name" value="FeoB_GTPase"/>
</dbReference>
<evidence type="ECO:0000256" key="6">
    <source>
        <dbReference type="ARBA" id="ARBA00022741"/>
    </source>
</evidence>
<dbReference type="STRING" id="1118202.SAMN05443429_10725"/>
<feature type="transmembrane region" description="Helical" evidence="15">
    <location>
        <begin position="481"/>
        <end position="502"/>
    </location>
</feature>
<evidence type="ECO:0000256" key="9">
    <source>
        <dbReference type="ARBA" id="ARBA00023065"/>
    </source>
</evidence>
<feature type="transmembrane region" description="Helical" evidence="15">
    <location>
        <begin position="422"/>
        <end position="443"/>
    </location>
</feature>
<protein>
    <recommendedName>
        <fullName evidence="12 15">Ferrous iron transport protein B</fullName>
    </recommendedName>
</protein>
<evidence type="ECO:0000256" key="4">
    <source>
        <dbReference type="ARBA" id="ARBA00022496"/>
    </source>
</evidence>
<dbReference type="AlphaFoldDB" id="A0A1M6FIN3"/>
<feature type="domain" description="FeoB-type G" evidence="16">
    <location>
        <begin position="4"/>
        <end position="168"/>
    </location>
</feature>
<dbReference type="InterPro" id="IPR011642">
    <property type="entry name" value="Gate_dom"/>
</dbReference>